<reference evidence="1" key="1">
    <citation type="journal article" date="2015" name="Nature">
        <title>Complex archaea that bridge the gap between prokaryotes and eukaryotes.</title>
        <authorList>
            <person name="Spang A."/>
            <person name="Saw J.H."/>
            <person name="Jorgensen S.L."/>
            <person name="Zaremba-Niedzwiedzka K."/>
            <person name="Martijn J."/>
            <person name="Lind A.E."/>
            <person name="van Eijk R."/>
            <person name="Schleper C."/>
            <person name="Guy L."/>
            <person name="Ettema T.J."/>
        </authorList>
    </citation>
    <scope>NUCLEOTIDE SEQUENCE</scope>
</reference>
<dbReference type="AlphaFoldDB" id="A0A0F8ZLS7"/>
<feature type="non-terminal residue" evidence="1">
    <location>
        <position position="259"/>
    </location>
</feature>
<organism evidence="1">
    <name type="scientific">marine sediment metagenome</name>
    <dbReference type="NCBI Taxonomy" id="412755"/>
    <lineage>
        <taxon>unclassified sequences</taxon>
        <taxon>metagenomes</taxon>
        <taxon>ecological metagenomes</taxon>
    </lineage>
</organism>
<comment type="caution">
    <text evidence="1">The sequence shown here is derived from an EMBL/GenBank/DDBJ whole genome shotgun (WGS) entry which is preliminary data.</text>
</comment>
<protein>
    <submittedName>
        <fullName evidence="1">Uncharacterized protein</fullName>
    </submittedName>
</protein>
<name>A0A0F8ZLS7_9ZZZZ</name>
<accession>A0A0F8ZLS7</accession>
<dbReference type="EMBL" id="LAZR01047189">
    <property type="protein sequence ID" value="KKK94803.1"/>
    <property type="molecule type" value="Genomic_DNA"/>
</dbReference>
<sequence>MKTLLKIIVLCLLIILPSLAFAGANKSYIPFPILDSSGTTPFPRASYVLLYFDENETPTLLFPSGTTAQVGVSPFVTPLVVCGVNEVWVDDGTGTMSCAAQSGGGTTGVTFYGTDGSVVKGASGVTDVPVLTGTSSTVVSDGVGGVTRYIPLLALDEDSMASDSDTNLATQQSIKSYHDDGISGMTTYVDDSISAVSTFVIDTSGQTLYGLDGSVVTNVSGVTFVPAVGGTSSTVISDGRGGATYYYGDLDSGGGGGQD</sequence>
<gene>
    <name evidence="1" type="ORF">LCGC14_2679180</name>
</gene>
<evidence type="ECO:0000313" key="1">
    <source>
        <dbReference type="EMBL" id="KKK94803.1"/>
    </source>
</evidence>
<proteinExistence type="predicted"/>